<gene>
    <name evidence="1" type="ORF">ADU18_0282</name>
</gene>
<reference evidence="1 2" key="1">
    <citation type="submission" date="2015-07" db="EMBL/GenBank/DDBJ databases">
        <title>Complete genome of Cronobacter phage PBES 02.</title>
        <authorList>
            <person name="Myung H."/>
        </authorList>
    </citation>
    <scope>NUCLEOTIDE SEQUENCE [LARGE SCALE GENOMIC DNA]</scope>
</reference>
<organism evidence="1 2">
    <name type="scientific">Cronobacter phage PBES 02</name>
    <dbReference type="NCBI Taxonomy" id="1684115"/>
    <lineage>
        <taxon>Viruses</taxon>
        <taxon>Duplodnaviria</taxon>
        <taxon>Heunggongvirae</taxon>
        <taxon>Uroviricota</taxon>
        <taxon>Caudoviricetes</taxon>
        <taxon>Vequintavirinae</taxon>
        <taxon>Certrevirus</taxon>
        <taxon>Certrevirus PBES02</taxon>
    </lineage>
</organism>
<dbReference type="Proteomes" id="UP000202736">
    <property type="component" value="Segment"/>
</dbReference>
<dbReference type="RefSeq" id="YP_009189136.1">
    <property type="nucleotide sequence ID" value="NC_028672.1"/>
</dbReference>
<protein>
    <submittedName>
        <fullName evidence="1">Uncharacterized protein</fullName>
    </submittedName>
</protein>
<keyword evidence="2" id="KW-1185">Reference proteome</keyword>
<name>A0A0K1YAN7_9CAUD</name>
<accession>A0A0K1YAN7</accession>
<dbReference type="KEGG" id="vg:26523505"/>
<evidence type="ECO:0000313" key="2">
    <source>
        <dbReference type="Proteomes" id="UP000202736"/>
    </source>
</evidence>
<dbReference type="EMBL" id="KT353109">
    <property type="protein sequence ID" value="AKY04175.1"/>
    <property type="molecule type" value="Genomic_DNA"/>
</dbReference>
<dbReference type="Pfam" id="PF06919">
    <property type="entry name" value="Phage_T4_Gp30_7"/>
    <property type="match status" value="1"/>
</dbReference>
<evidence type="ECO:0000313" key="1">
    <source>
        <dbReference type="EMBL" id="AKY04175.1"/>
    </source>
</evidence>
<proteinExistence type="predicted"/>
<dbReference type="InterPro" id="IPR009690">
    <property type="entry name" value="Phage_T4_Gp30_7"/>
</dbReference>
<dbReference type="GeneID" id="26523505"/>
<sequence>MNLNNFNRYYIRDEQANAFGYDRSFEMQQHVNGAKLHVETVTFENYFMATFESGLQISIEYKGGVMTLATDDKLRRKDLLSHPGYASNKALLIKIYIRWVVGRIATEEEIAALVDLALNLDLN</sequence>